<keyword evidence="3" id="KW-1185">Reference proteome</keyword>
<dbReference type="AlphaFoldDB" id="A0A7K0BMS6"/>
<protein>
    <submittedName>
        <fullName evidence="2">Uncharacterized protein</fullName>
    </submittedName>
</protein>
<evidence type="ECO:0000313" key="2">
    <source>
        <dbReference type="EMBL" id="MQY02004.1"/>
    </source>
</evidence>
<comment type="caution">
    <text evidence="2">The sequence shown here is derived from an EMBL/GenBank/DDBJ whole genome shotgun (WGS) entry which is preliminary data.</text>
</comment>
<dbReference type="Proteomes" id="UP000487268">
    <property type="component" value="Unassembled WGS sequence"/>
</dbReference>
<gene>
    <name evidence="2" type="ORF">ACRB68_00290</name>
</gene>
<organism evidence="2 3">
    <name type="scientific">Actinomadura macrotermitis</name>
    <dbReference type="NCBI Taxonomy" id="2585200"/>
    <lineage>
        <taxon>Bacteria</taxon>
        <taxon>Bacillati</taxon>
        <taxon>Actinomycetota</taxon>
        <taxon>Actinomycetes</taxon>
        <taxon>Streptosporangiales</taxon>
        <taxon>Thermomonosporaceae</taxon>
        <taxon>Actinomadura</taxon>
    </lineage>
</organism>
<evidence type="ECO:0000313" key="3">
    <source>
        <dbReference type="Proteomes" id="UP000487268"/>
    </source>
</evidence>
<sequence>MHVHRLLHLHDIFSRIAGTPAPSPHVNSPEIAMTAHLSDSDRQALRLAHDLREELRRALPQQAAAPSVSPFVDPAGRPAVLMRMDAETAQALMAVLGGHRAAPAAPAPGPAGGMMPPPPRPPVPGGGPYDSGPHVTAMPPMPHVTGPVGHTGPQSLIPAPFPGR</sequence>
<dbReference type="EMBL" id="WEGH01000001">
    <property type="protein sequence ID" value="MQY02004.1"/>
    <property type="molecule type" value="Genomic_DNA"/>
</dbReference>
<feature type="region of interest" description="Disordered" evidence="1">
    <location>
        <begin position="104"/>
        <end position="164"/>
    </location>
</feature>
<proteinExistence type="predicted"/>
<name>A0A7K0BMS6_9ACTN</name>
<evidence type="ECO:0000256" key="1">
    <source>
        <dbReference type="SAM" id="MobiDB-lite"/>
    </source>
</evidence>
<reference evidence="2 3" key="1">
    <citation type="submission" date="2019-10" db="EMBL/GenBank/DDBJ databases">
        <title>Actinomadura rubteroloni sp. nov. and Actinomadura macrotermitis sp. nov., isolated from the gut of fungus growing-termite Macrotermes natalensis.</title>
        <authorList>
            <person name="Benndorf R."/>
            <person name="Martin K."/>
            <person name="Kuefner M."/>
            <person name="De Beer W."/>
            <person name="Kaster A.-K."/>
            <person name="Vollmers J."/>
            <person name="Poulsen M."/>
            <person name="Beemelmanns C."/>
        </authorList>
    </citation>
    <scope>NUCLEOTIDE SEQUENCE [LARGE SCALE GENOMIC DNA]</scope>
    <source>
        <strain evidence="2 3">RB68</strain>
    </source>
</reference>
<feature type="compositionally biased region" description="Pro residues" evidence="1">
    <location>
        <begin position="105"/>
        <end position="125"/>
    </location>
</feature>
<accession>A0A7K0BMS6</accession>